<sequence length="90" mass="9720">MTVTPPAISAHLISDACIKQISDHRRAKAPIFPDFVAKSINSAAFIAACANFNNRATAKKRFAAHAAQSGWSSGGQSYASCERRQSRRNL</sequence>
<organism evidence="2 3">
    <name type="scientific">Blastopirellula sediminis</name>
    <dbReference type="NCBI Taxonomy" id="2894196"/>
    <lineage>
        <taxon>Bacteria</taxon>
        <taxon>Pseudomonadati</taxon>
        <taxon>Planctomycetota</taxon>
        <taxon>Planctomycetia</taxon>
        <taxon>Pirellulales</taxon>
        <taxon>Pirellulaceae</taxon>
        <taxon>Blastopirellula</taxon>
    </lineage>
</organism>
<feature type="region of interest" description="Disordered" evidence="1">
    <location>
        <begin position="68"/>
        <end position="90"/>
    </location>
</feature>
<keyword evidence="3" id="KW-1185">Reference proteome</keyword>
<reference evidence="2" key="1">
    <citation type="submission" date="2021-11" db="EMBL/GenBank/DDBJ databases">
        <title>Genome sequence.</title>
        <authorList>
            <person name="Sun Q."/>
        </authorList>
    </citation>
    <scope>NUCLEOTIDE SEQUENCE</scope>
    <source>
        <strain evidence="2">JC732</strain>
    </source>
</reference>
<dbReference type="RefSeq" id="WP_230221580.1">
    <property type="nucleotide sequence ID" value="NZ_JAJKFT010000010.1"/>
</dbReference>
<comment type="caution">
    <text evidence="2">The sequence shown here is derived from an EMBL/GenBank/DDBJ whole genome shotgun (WGS) entry which is preliminary data.</text>
</comment>
<evidence type="ECO:0000256" key="1">
    <source>
        <dbReference type="SAM" id="MobiDB-lite"/>
    </source>
</evidence>
<dbReference type="AlphaFoldDB" id="A0A9X1MRT4"/>
<dbReference type="EMBL" id="JAJKFT010000010">
    <property type="protein sequence ID" value="MCC9630439.1"/>
    <property type="molecule type" value="Genomic_DNA"/>
</dbReference>
<dbReference type="Proteomes" id="UP001139103">
    <property type="component" value="Unassembled WGS sequence"/>
</dbReference>
<feature type="compositionally biased region" description="Low complexity" evidence="1">
    <location>
        <begin position="68"/>
        <end position="80"/>
    </location>
</feature>
<protein>
    <submittedName>
        <fullName evidence="2">Uncharacterized protein</fullName>
    </submittedName>
</protein>
<gene>
    <name evidence="2" type="ORF">LOC68_18750</name>
</gene>
<proteinExistence type="predicted"/>
<evidence type="ECO:0000313" key="2">
    <source>
        <dbReference type="EMBL" id="MCC9630439.1"/>
    </source>
</evidence>
<name>A0A9X1MRT4_9BACT</name>
<evidence type="ECO:0000313" key="3">
    <source>
        <dbReference type="Proteomes" id="UP001139103"/>
    </source>
</evidence>
<accession>A0A9X1MRT4</accession>